<sequence length="57" mass="6636">MTYTQNMKKVHICNQMHAAVHSMTDRHLKTTHADIMLYFLAVLLTGVSHCFHQMLVH</sequence>
<name>A0A0E9P8Y0_ANGAN</name>
<protein>
    <submittedName>
        <fullName evidence="2">Uncharacterized protein</fullName>
    </submittedName>
</protein>
<proteinExistence type="predicted"/>
<accession>A0A0E9P8Y0</accession>
<reference evidence="2" key="2">
    <citation type="journal article" date="2015" name="Fish Shellfish Immunol.">
        <title>Early steps in the European eel (Anguilla anguilla)-Vibrio vulnificus interaction in the gills: Role of the RtxA13 toxin.</title>
        <authorList>
            <person name="Callol A."/>
            <person name="Pajuelo D."/>
            <person name="Ebbesson L."/>
            <person name="Teles M."/>
            <person name="MacKenzie S."/>
            <person name="Amaro C."/>
        </authorList>
    </citation>
    <scope>NUCLEOTIDE SEQUENCE</scope>
</reference>
<organism evidence="2">
    <name type="scientific">Anguilla anguilla</name>
    <name type="common">European freshwater eel</name>
    <name type="synonym">Muraena anguilla</name>
    <dbReference type="NCBI Taxonomy" id="7936"/>
    <lineage>
        <taxon>Eukaryota</taxon>
        <taxon>Metazoa</taxon>
        <taxon>Chordata</taxon>
        <taxon>Craniata</taxon>
        <taxon>Vertebrata</taxon>
        <taxon>Euteleostomi</taxon>
        <taxon>Actinopterygii</taxon>
        <taxon>Neopterygii</taxon>
        <taxon>Teleostei</taxon>
        <taxon>Anguilliformes</taxon>
        <taxon>Anguillidae</taxon>
        <taxon>Anguilla</taxon>
    </lineage>
</organism>
<reference evidence="2" key="1">
    <citation type="submission" date="2014-11" db="EMBL/GenBank/DDBJ databases">
        <authorList>
            <person name="Amaro Gonzalez C."/>
        </authorList>
    </citation>
    <scope>NUCLEOTIDE SEQUENCE</scope>
</reference>
<evidence type="ECO:0000313" key="2">
    <source>
        <dbReference type="EMBL" id="JAH00959.1"/>
    </source>
</evidence>
<keyword evidence="1" id="KW-1133">Transmembrane helix</keyword>
<keyword evidence="1" id="KW-0472">Membrane</keyword>
<dbReference type="EMBL" id="GBXM01107618">
    <property type="protein sequence ID" value="JAH00959.1"/>
    <property type="molecule type" value="Transcribed_RNA"/>
</dbReference>
<feature type="transmembrane region" description="Helical" evidence="1">
    <location>
        <begin position="35"/>
        <end position="55"/>
    </location>
</feature>
<dbReference type="AlphaFoldDB" id="A0A0E9P8Y0"/>
<evidence type="ECO:0000256" key="1">
    <source>
        <dbReference type="SAM" id="Phobius"/>
    </source>
</evidence>
<keyword evidence="1" id="KW-0812">Transmembrane</keyword>